<dbReference type="Proteomes" id="UP001151760">
    <property type="component" value="Unassembled WGS sequence"/>
</dbReference>
<comment type="caution">
    <text evidence="2">The sequence shown here is derived from an EMBL/GenBank/DDBJ whole genome shotgun (WGS) entry which is preliminary data.</text>
</comment>
<reference evidence="2" key="1">
    <citation type="journal article" date="2022" name="Int. J. Mol. Sci.">
        <title>Draft Genome of Tanacetum Coccineum: Genomic Comparison of Closely Related Tanacetum-Family Plants.</title>
        <authorList>
            <person name="Yamashiro T."/>
            <person name="Shiraishi A."/>
            <person name="Nakayama K."/>
            <person name="Satake H."/>
        </authorList>
    </citation>
    <scope>NUCLEOTIDE SEQUENCE</scope>
</reference>
<evidence type="ECO:0008006" key="4">
    <source>
        <dbReference type="Google" id="ProtNLM"/>
    </source>
</evidence>
<keyword evidence="3" id="KW-1185">Reference proteome</keyword>
<proteinExistence type="predicted"/>
<evidence type="ECO:0000313" key="2">
    <source>
        <dbReference type="EMBL" id="GJT11634.1"/>
    </source>
</evidence>
<organism evidence="2 3">
    <name type="scientific">Tanacetum coccineum</name>
    <dbReference type="NCBI Taxonomy" id="301880"/>
    <lineage>
        <taxon>Eukaryota</taxon>
        <taxon>Viridiplantae</taxon>
        <taxon>Streptophyta</taxon>
        <taxon>Embryophyta</taxon>
        <taxon>Tracheophyta</taxon>
        <taxon>Spermatophyta</taxon>
        <taxon>Magnoliopsida</taxon>
        <taxon>eudicotyledons</taxon>
        <taxon>Gunneridae</taxon>
        <taxon>Pentapetalae</taxon>
        <taxon>asterids</taxon>
        <taxon>campanulids</taxon>
        <taxon>Asterales</taxon>
        <taxon>Asteraceae</taxon>
        <taxon>Asteroideae</taxon>
        <taxon>Anthemideae</taxon>
        <taxon>Anthemidinae</taxon>
        <taxon>Tanacetum</taxon>
    </lineage>
</organism>
<evidence type="ECO:0000313" key="3">
    <source>
        <dbReference type="Proteomes" id="UP001151760"/>
    </source>
</evidence>
<accession>A0ABQ5BFI0</accession>
<dbReference type="EMBL" id="BQNB010013083">
    <property type="protein sequence ID" value="GJT11634.1"/>
    <property type="molecule type" value="Genomic_DNA"/>
</dbReference>
<feature type="compositionally biased region" description="Polar residues" evidence="1">
    <location>
        <begin position="107"/>
        <end position="118"/>
    </location>
</feature>
<sequence length="167" mass="18871">MQNPEDSSDPTTAMNTALALMAKAFKFNIILTNNNQRSSLIPRNSQITQPGMNMSQDMKMKMVDDSIAQEEEVGIQSTHEEFEFMTAADAHEETERLNVNYTSEDTLQQASTSGTQFDNAPVYDSDGSAEVPKDENCYDHDVFNMLTQEVQYTDLQTELDHTKQKLE</sequence>
<evidence type="ECO:0000256" key="1">
    <source>
        <dbReference type="SAM" id="MobiDB-lite"/>
    </source>
</evidence>
<gene>
    <name evidence="2" type="ORF">Tco_0858676</name>
</gene>
<protein>
    <recommendedName>
        <fullName evidence="4">Gag-Pol polyprotein</fullName>
    </recommendedName>
</protein>
<feature type="region of interest" description="Disordered" evidence="1">
    <location>
        <begin position="107"/>
        <end position="131"/>
    </location>
</feature>
<reference evidence="2" key="2">
    <citation type="submission" date="2022-01" db="EMBL/GenBank/DDBJ databases">
        <authorList>
            <person name="Yamashiro T."/>
            <person name="Shiraishi A."/>
            <person name="Satake H."/>
            <person name="Nakayama K."/>
        </authorList>
    </citation>
    <scope>NUCLEOTIDE SEQUENCE</scope>
</reference>
<name>A0ABQ5BFI0_9ASTR</name>